<dbReference type="OrthoDB" id="2621346at2"/>
<name>A0A248TPQ7_9BACI</name>
<evidence type="ECO:0000313" key="1">
    <source>
        <dbReference type="EMBL" id="ASV70208.1"/>
    </source>
</evidence>
<dbReference type="KEGG" id="bko:CKF48_23270"/>
<dbReference type="InterPro" id="IPR030956">
    <property type="entry name" value="McbB"/>
</dbReference>
<keyword evidence="2" id="KW-1185">Reference proteome</keyword>
<accession>A0A248TPQ7</accession>
<keyword evidence="1" id="KW-0614">Plasmid</keyword>
<evidence type="ECO:0008006" key="3">
    <source>
        <dbReference type="Google" id="ProtNLM"/>
    </source>
</evidence>
<dbReference type="Proteomes" id="UP000215137">
    <property type="component" value="Plasmid pBkBDGP4A"/>
</dbReference>
<reference evidence="1 2" key="1">
    <citation type="submission" date="2017-08" db="EMBL/GenBank/DDBJ databases">
        <title>Complete Genome Sequence of Bacillus kochii Oregon-R-modENCODE STRAIN BDGP4, isolated from Drosophila melanogaster gut.</title>
        <authorList>
            <person name="Wan K.H."/>
            <person name="Yu C."/>
            <person name="Park S."/>
            <person name="Hammonds A.S."/>
            <person name="Booth B.W."/>
            <person name="Celniker S.E."/>
        </authorList>
    </citation>
    <scope>NUCLEOTIDE SEQUENCE [LARGE SCALE GENOMIC DNA]</scope>
    <source>
        <strain evidence="1 2">BDGP4</strain>
        <plasmid evidence="2">pbkbdgp4a</plasmid>
    </source>
</reference>
<protein>
    <recommendedName>
        <fullName evidence="3">McbB family protein</fullName>
    </recommendedName>
</protein>
<proteinExistence type="predicted"/>
<dbReference type="AlphaFoldDB" id="A0A248TPQ7"/>
<dbReference type="NCBIfam" id="TIGR04424">
    <property type="entry name" value="metallo_McbB"/>
    <property type="match status" value="1"/>
</dbReference>
<organism evidence="1 2">
    <name type="scientific">Cytobacillus kochii</name>
    <dbReference type="NCBI Taxonomy" id="859143"/>
    <lineage>
        <taxon>Bacteria</taxon>
        <taxon>Bacillati</taxon>
        <taxon>Bacillota</taxon>
        <taxon>Bacilli</taxon>
        <taxon>Bacillales</taxon>
        <taxon>Bacillaceae</taxon>
        <taxon>Cytobacillus</taxon>
    </lineage>
</organism>
<dbReference type="EMBL" id="CP022984">
    <property type="protein sequence ID" value="ASV70208.1"/>
    <property type="molecule type" value="Genomic_DNA"/>
</dbReference>
<evidence type="ECO:0000313" key="2">
    <source>
        <dbReference type="Proteomes" id="UP000215137"/>
    </source>
</evidence>
<dbReference type="RefSeq" id="WP_095373766.1">
    <property type="nucleotide sequence ID" value="NZ_CP022984.1"/>
</dbReference>
<geneLocation type="plasmid" evidence="2">
    <name>pbkbdgp4a</name>
</geneLocation>
<gene>
    <name evidence="1" type="ORF">CKF48_23270</name>
</gene>
<sequence>MQLQHTKYEIGKYVLYTLPNESVVVQNQYGVVKVTDLRLISMLKNWENDNVRETDTEKIFNYFLEDSEEVIEFLCTYNILEEKKQRKININKISILANNKQVEELLTSLLVEEYGEVLEINNYDSNSIPLSSNEELLIVFLNPYSKKLAKMITDRQKKCENSLLIMSYVYNNNFYIDCVYSPKWISPCHHCHMGHIEAQSYLGEGNMTYQYMIDTLYSEDSNFQVEMPLNSVQKINLTNLLITNLYKLVNDFQTTQLHPEEFTNCSILDLQTLKVQKDNSIYWELCDCYE</sequence>